<keyword evidence="2" id="KW-0812">Transmembrane</keyword>
<evidence type="ECO:0000256" key="1">
    <source>
        <dbReference type="SAM" id="MobiDB-lite"/>
    </source>
</evidence>
<evidence type="ECO:0000256" key="2">
    <source>
        <dbReference type="SAM" id="Phobius"/>
    </source>
</evidence>
<comment type="caution">
    <text evidence="3">The sequence shown here is derived from an EMBL/GenBank/DDBJ whole genome shotgun (WGS) entry which is preliminary data.</text>
</comment>
<dbReference type="EMBL" id="JBGJLR010000012">
    <property type="protein sequence ID" value="MEZ2740078.1"/>
    <property type="molecule type" value="Genomic_DNA"/>
</dbReference>
<accession>A0ABV4IE03</accession>
<dbReference type="RefSeq" id="WP_370892603.1">
    <property type="nucleotide sequence ID" value="NZ_JBGJLR010000012.1"/>
</dbReference>
<name>A0ABV4IE03_9BURK</name>
<keyword evidence="4" id="KW-1185">Reference proteome</keyword>
<feature type="region of interest" description="Disordered" evidence="1">
    <location>
        <begin position="150"/>
        <end position="171"/>
    </location>
</feature>
<organism evidence="3 4">
    <name type="scientific">Comamonas jiangduensis</name>
    <dbReference type="NCBI Taxonomy" id="1194168"/>
    <lineage>
        <taxon>Bacteria</taxon>
        <taxon>Pseudomonadati</taxon>
        <taxon>Pseudomonadota</taxon>
        <taxon>Betaproteobacteria</taxon>
        <taxon>Burkholderiales</taxon>
        <taxon>Comamonadaceae</taxon>
        <taxon>Comamonas</taxon>
    </lineage>
</organism>
<keyword evidence="2" id="KW-0472">Membrane</keyword>
<keyword evidence="2" id="KW-1133">Transmembrane helix</keyword>
<evidence type="ECO:0000313" key="3">
    <source>
        <dbReference type="EMBL" id="MEZ2740078.1"/>
    </source>
</evidence>
<protein>
    <submittedName>
        <fullName evidence="3">LapA family protein</fullName>
    </submittedName>
</protein>
<reference evidence="3 4" key="1">
    <citation type="submission" date="2024-08" db="EMBL/GenBank/DDBJ databases">
        <authorList>
            <person name="Feng Z."/>
            <person name="Ronholm J."/>
        </authorList>
    </citation>
    <scope>NUCLEOTIDE SEQUENCE [LARGE SCALE GENOMIC DNA]</scope>
    <source>
        <strain evidence="3 4">4-AB0-8</strain>
    </source>
</reference>
<proteinExistence type="predicted"/>
<evidence type="ECO:0000313" key="4">
    <source>
        <dbReference type="Proteomes" id="UP001567350"/>
    </source>
</evidence>
<sequence>MKSRIALLVLIIVLIGVLGFFNFPYLAQTVPMSLGITTIDAPLGLILLALTALMAVVFVAYVIAMQGAWLLEARAHAKEMAAQRELADKAEASRFTELRIAIENLHREEERKLLERLDVLESHLQARAQESDNSTAAYVGQLEQQLRARSHAASAVPSAEPLDVTPRNTQF</sequence>
<gene>
    <name evidence="3" type="ORF">ACBP88_11575</name>
</gene>
<dbReference type="Proteomes" id="UP001567350">
    <property type="component" value="Unassembled WGS sequence"/>
</dbReference>
<feature type="transmembrane region" description="Helical" evidence="2">
    <location>
        <begin position="43"/>
        <end position="64"/>
    </location>
</feature>